<dbReference type="PANTHER" id="PTHR23077:SF171">
    <property type="entry name" value="NUCLEAR VALOSIN-CONTAINING PROTEIN-LIKE"/>
    <property type="match status" value="1"/>
</dbReference>
<feature type="coiled-coil region" evidence="4">
    <location>
        <begin position="184"/>
        <end position="231"/>
    </location>
</feature>
<dbReference type="InterPro" id="IPR003959">
    <property type="entry name" value="ATPase_AAA_core"/>
</dbReference>
<feature type="domain" description="AAA+ ATPase" evidence="5">
    <location>
        <begin position="1"/>
        <end position="127"/>
    </location>
</feature>
<dbReference type="InterPro" id="IPR027417">
    <property type="entry name" value="P-loop_NTPase"/>
</dbReference>
<dbReference type="InterPro" id="IPR003960">
    <property type="entry name" value="ATPase_AAA_CS"/>
</dbReference>
<gene>
    <name evidence="6" type="ORF">S01H1_37862</name>
</gene>
<comment type="caution">
    <text evidence="6">The sequence shown here is derived from an EMBL/GenBank/DDBJ whole genome shotgun (WGS) entry which is preliminary data.</text>
</comment>
<dbReference type="PANTHER" id="PTHR23077">
    <property type="entry name" value="AAA-FAMILY ATPASE"/>
    <property type="match status" value="1"/>
</dbReference>
<dbReference type="AlphaFoldDB" id="X0U5H1"/>
<accession>X0U5H1</accession>
<evidence type="ECO:0000256" key="3">
    <source>
        <dbReference type="ARBA" id="ARBA00023054"/>
    </source>
</evidence>
<dbReference type="Pfam" id="PF17862">
    <property type="entry name" value="AAA_lid_3"/>
    <property type="match status" value="1"/>
</dbReference>
<keyword evidence="2" id="KW-0067">ATP-binding</keyword>
<name>X0U5H1_9ZZZZ</name>
<keyword evidence="3 4" id="KW-0175">Coiled coil</keyword>
<dbReference type="SMART" id="SM00382">
    <property type="entry name" value="AAA"/>
    <property type="match status" value="1"/>
</dbReference>
<dbReference type="Gene3D" id="1.10.8.60">
    <property type="match status" value="1"/>
</dbReference>
<dbReference type="Gene3D" id="3.40.50.300">
    <property type="entry name" value="P-loop containing nucleotide triphosphate hydrolases"/>
    <property type="match status" value="1"/>
</dbReference>
<dbReference type="InterPro" id="IPR050168">
    <property type="entry name" value="AAA_ATPase_domain"/>
</dbReference>
<evidence type="ECO:0000259" key="5">
    <source>
        <dbReference type="SMART" id="SM00382"/>
    </source>
</evidence>
<evidence type="ECO:0000256" key="4">
    <source>
        <dbReference type="SAM" id="Coils"/>
    </source>
</evidence>
<reference evidence="6" key="1">
    <citation type="journal article" date="2014" name="Front. Microbiol.">
        <title>High frequency of phylogenetically diverse reductive dehalogenase-homologous genes in deep subseafloor sedimentary metagenomes.</title>
        <authorList>
            <person name="Kawai M."/>
            <person name="Futagami T."/>
            <person name="Toyoda A."/>
            <person name="Takaki Y."/>
            <person name="Nishi S."/>
            <person name="Hori S."/>
            <person name="Arai W."/>
            <person name="Tsubouchi T."/>
            <person name="Morono Y."/>
            <person name="Uchiyama I."/>
            <person name="Ito T."/>
            <person name="Fujiyama A."/>
            <person name="Inagaki F."/>
            <person name="Takami H."/>
        </authorList>
    </citation>
    <scope>NUCLEOTIDE SEQUENCE</scope>
    <source>
        <strain evidence="6">Expedition CK06-06</strain>
    </source>
</reference>
<dbReference type="GO" id="GO:0016887">
    <property type="term" value="F:ATP hydrolysis activity"/>
    <property type="evidence" value="ECO:0007669"/>
    <property type="project" value="InterPro"/>
</dbReference>
<keyword evidence="1" id="KW-0547">Nucleotide-binding</keyword>
<proteinExistence type="predicted"/>
<dbReference type="EMBL" id="BARS01023795">
    <property type="protein sequence ID" value="GAG00825.1"/>
    <property type="molecule type" value="Genomic_DNA"/>
</dbReference>
<sequence length="266" mass="29899">GTGKTLLAKALAHESEVNFISVKGPEFLSKWVGESEKAVRETFRKARAASPCIIFFDEIDAIAGVRGRSGSSEVTDQVISQLLTEMDGLEDLKGVILLAATNRPDMLDPALLRSGRFGRHVEIRIPDFETRKEIFKIHLKNKPLAEDVNFDKLAEALEDYTGADIQAIAEEATLLTIRKAIPTFNKKKVELQELKDHLEQLQSEKGNEAAIQEVENRIDKAQSELVAKIEIKHEEFNEAIDKIIKGADRAKKVHDQYSKESEDMYR</sequence>
<dbReference type="PROSITE" id="PS00674">
    <property type="entry name" value="AAA"/>
    <property type="match status" value="1"/>
</dbReference>
<dbReference type="InterPro" id="IPR003593">
    <property type="entry name" value="AAA+_ATPase"/>
</dbReference>
<feature type="non-terminal residue" evidence="6">
    <location>
        <position position="1"/>
    </location>
</feature>
<dbReference type="GO" id="GO:0005524">
    <property type="term" value="F:ATP binding"/>
    <property type="evidence" value="ECO:0007669"/>
    <property type="project" value="UniProtKB-KW"/>
</dbReference>
<dbReference type="InterPro" id="IPR041569">
    <property type="entry name" value="AAA_lid_3"/>
</dbReference>
<dbReference type="SUPFAM" id="SSF52540">
    <property type="entry name" value="P-loop containing nucleoside triphosphate hydrolases"/>
    <property type="match status" value="1"/>
</dbReference>
<dbReference type="FunFam" id="3.40.50.300:FF:001025">
    <property type="entry name" value="ATPase family, AAA domain-containing 2B"/>
    <property type="match status" value="1"/>
</dbReference>
<dbReference type="Pfam" id="PF00004">
    <property type="entry name" value="AAA"/>
    <property type="match status" value="1"/>
</dbReference>
<evidence type="ECO:0000256" key="1">
    <source>
        <dbReference type="ARBA" id="ARBA00022741"/>
    </source>
</evidence>
<evidence type="ECO:0000256" key="2">
    <source>
        <dbReference type="ARBA" id="ARBA00022840"/>
    </source>
</evidence>
<protein>
    <recommendedName>
        <fullName evidence="5">AAA+ ATPase domain-containing protein</fullName>
    </recommendedName>
</protein>
<evidence type="ECO:0000313" key="6">
    <source>
        <dbReference type="EMBL" id="GAG00825.1"/>
    </source>
</evidence>
<organism evidence="6">
    <name type="scientific">marine sediment metagenome</name>
    <dbReference type="NCBI Taxonomy" id="412755"/>
    <lineage>
        <taxon>unclassified sequences</taxon>
        <taxon>metagenomes</taxon>
        <taxon>ecological metagenomes</taxon>
    </lineage>
</organism>